<comment type="similarity">
    <text evidence="1">Belongs to the Mg-chelatase subunits D/I family. ComM subfamily.</text>
</comment>
<feature type="domain" description="AAA+ ATPase" evidence="2">
    <location>
        <begin position="217"/>
        <end position="401"/>
    </location>
</feature>
<dbReference type="InterPro" id="IPR045006">
    <property type="entry name" value="CHLI-like"/>
</dbReference>
<evidence type="ECO:0000259" key="2">
    <source>
        <dbReference type="SMART" id="SM00382"/>
    </source>
</evidence>
<dbReference type="InterPro" id="IPR004482">
    <property type="entry name" value="Mg_chelat-rel"/>
</dbReference>
<dbReference type="Pfam" id="PF01078">
    <property type="entry name" value="Mg_chelatase"/>
    <property type="match status" value="1"/>
</dbReference>
<dbReference type="InterPro" id="IPR003593">
    <property type="entry name" value="AAA+_ATPase"/>
</dbReference>
<dbReference type="RefSeq" id="WP_227569743.1">
    <property type="nucleotide sequence ID" value="NZ_CP101988.1"/>
</dbReference>
<dbReference type="EMBL" id="CP101988">
    <property type="protein sequence ID" value="UUI74217.1"/>
    <property type="molecule type" value="Genomic_DNA"/>
</dbReference>
<dbReference type="CDD" id="cd00009">
    <property type="entry name" value="AAA"/>
    <property type="match status" value="1"/>
</dbReference>
<organism evidence="3 4">
    <name type="scientific">Cellulomonas chengniuliangii</name>
    <dbReference type="NCBI Taxonomy" id="2968084"/>
    <lineage>
        <taxon>Bacteria</taxon>
        <taxon>Bacillati</taxon>
        <taxon>Actinomycetota</taxon>
        <taxon>Actinomycetes</taxon>
        <taxon>Micrococcales</taxon>
        <taxon>Cellulomonadaceae</taxon>
        <taxon>Cellulomonas</taxon>
    </lineage>
</organism>
<dbReference type="InterPro" id="IPR000523">
    <property type="entry name" value="Mg_chelatse_chII-like_cat_dom"/>
</dbReference>
<accession>A0ABY5KUR5</accession>
<evidence type="ECO:0000313" key="3">
    <source>
        <dbReference type="EMBL" id="UUI74217.1"/>
    </source>
</evidence>
<gene>
    <name evidence="3" type="ORF">NP064_10355</name>
</gene>
<evidence type="ECO:0000256" key="1">
    <source>
        <dbReference type="ARBA" id="ARBA00006354"/>
    </source>
</evidence>
<dbReference type="Gene3D" id="3.30.230.10">
    <property type="match status" value="1"/>
</dbReference>
<dbReference type="Pfam" id="PF13335">
    <property type="entry name" value="Mg_chelatase_C"/>
    <property type="match status" value="1"/>
</dbReference>
<name>A0ABY5KUR5_9CELL</name>
<dbReference type="Pfam" id="PF13541">
    <property type="entry name" value="ChlI"/>
    <property type="match status" value="1"/>
</dbReference>
<keyword evidence="4" id="KW-1185">Reference proteome</keyword>
<sequence>MVLGRTLAVSLLGLSGHVVEVEAHLAPSLPAFSLVGLPDAALGEARDRVRAAVASSGLAWPNRRITVNLTPATLPKSGSGFDLAIAVATLAGAGLLDPGAVRDVVHLGELGLDGRLRPVRGVLPAVAAAVAAGHPRVVVPVANAAEAALVPGAQISAAHSLAEVARRAGADIEASDVRPVGPVHLDGHTARGAAVPDLADVVGQEDARSALEVAAAGAHHLLMIGPAGCGKTMLAARLAGLLPDLTEAEAVEVTAVHSVAGTFDAEAGLMRRPPFEDPHHTATPASIVGGGSGVPRPGAASRAHRGVLFLDEAPEFANAVLQTLRQPLEHGEVVIHRASGAARYPARFVLVLAANPCPCGRYVGKGLDCTCTPDRRRRYLTKMSGPLLDRVDLQVELHAVSRGALARSAHSSGAGESTAVVAARVRAARHAQRERLRGTPWRTNAEVPGRWLRERLGPDRGLSVDLERAIDRGALSLRGVDRVLRVAWTLADLAGRPAPGRDDVGQALALRTRGHGAP</sequence>
<reference evidence="3 4" key="1">
    <citation type="submission" date="2022-07" db="EMBL/GenBank/DDBJ databases">
        <title>Novel species in genus cellulomonas.</title>
        <authorList>
            <person name="Ye L."/>
        </authorList>
    </citation>
    <scope>NUCLEOTIDE SEQUENCE [LARGE SCALE GENOMIC DNA]</scope>
    <source>
        <strain evidence="4">zg-Y338</strain>
    </source>
</reference>
<dbReference type="InterPro" id="IPR027417">
    <property type="entry name" value="P-loop_NTPase"/>
</dbReference>
<evidence type="ECO:0000313" key="4">
    <source>
        <dbReference type="Proteomes" id="UP001316189"/>
    </source>
</evidence>
<dbReference type="Gene3D" id="3.40.50.300">
    <property type="entry name" value="P-loop containing nucleotide triphosphate hydrolases"/>
    <property type="match status" value="1"/>
</dbReference>
<dbReference type="SUPFAM" id="SSF54211">
    <property type="entry name" value="Ribosomal protein S5 domain 2-like"/>
    <property type="match status" value="1"/>
</dbReference>
<proteinExistence type="inferred from homology"/>
<dbReference type="PANTHER" id="PTHR32039">
    <property type="entry name" value="MAGNESIUM-CHELATASE SUBUNIT CHLI"/>
    <property type="match status" value="1"/>
</dbReference>
<dbReference type="PANTHER" id="PTHR32039:SF7">
    <property type="entry name" value="COMPETENCE PROTEIN COMM"/>
    <property type="match status" value="1"/>
</dbReference>
<dbReference type="NCBIfam" id="TIGR00368">
    <property type="entry name" value="YifB family Mg chelatase-like AAA ATPase"/>
    <property type="match status" value="1"/>
</dbReference>
<dbReference type="SUPFAM" id="SSF52540">
    <property type="entry name" value="P-loop containing nucleoside triphosphate hydrolases"/>
    <property type="match status" value="1"/>
</dbReference>
<dbReference type="InterPro" id="IPR014721">
    <property type="entry name" value="Ribsml_uS5_D2-typ_fold_subgr"/>
</dbReference>
<dbReference type="InterPro" id="IPR020568">
    <property type="entry name" value="Ribosomal_Su5_D2-typ_SF"/>
</dbReference>
<dbReference type="InterPro" id="IPR025158">
    <property type="entry name" value="Mg_chelat-rel_C"/>
</dbReference>
<dbReference type="Proteomes" id="UP001316189">
    <property type="component" value="Chromosome"/>
</dbReference>
<dbReference type="SMART" id="SM00382">
    <property type="entry name" value="AAA"/>
    <property type="match status" value="1"/>
</dbReference>
<protein>
    <submittedName>
        <fullName evidence="3">YifB family Mg chelatase-like AAA ATPase</fullName>
    </submittedName>
</protein>